<reference evidence="2" key="1">
    <citation type="submission" date="2021-03" db="EMBL/GenBank/DDBJ databases">
        <authorList>
            <person name="Tagirdzhanova G."/>
        </authorList>
    </citation>
    <scope>NUCLEOTIDE SEQUENCE</scope>
</reference>
<dbReference type="Gene3D" id="3.40.50.1820">
    <property type="entry name" value="alpha/beta hydrolase"/>
    <property type="match status" value="1"/>
</dbReference>
<feature type="domain" description="AB hydrolase-1" evidence="1">
    <location>
        <begin position="136"/>
        <end position="216"/>
    </location>
</feature>
<dbReference type="Pfam" id="PF00561">
    <property type="entry name" value="Abhydrolase_1"/>
    <property type="match status" value="1"/>
</dbReference>
<keyword evidence="3" id="KW-1185">Reference proteome</keyword>
<dbReference type="OrthoDB" id="408373at2759"/>
<sequence>MTGNCSQSVSPTWNLTGEPRGGAIVYRIALWYPDRVTHVFAICTPYTPPSKDYVPMETIVKSGRLPNFGYQLHLASGEVEERIKSREQIKMFLNCLFGGIGTNGERGFYVQEGLRFDELPILKPTKLIDEATLEYYADRYKTHGMHGTLNWYRNREQNYKDELDLDKKTIDIPVLYIQATRDQALPPAMSEGMEKYIPNLTRKSVEASHWALWEAPQQVNDLIEEWLKKVNASQAML</sequence>
<gene>
    <name evidence="2" type="ORF">HETSPECPRED_001633</name>
</gene>
<name>A0A8H3ICT8_9LECA</name>
<protein>
    <recommendedName>
        <fullName evidence="1">AB hydrolase-1 domain-containing protein</fullName>
    </recommendedName>
</protein>
<evidence type="ECO:0000313" key="2">
    <source>
        <dbReference type="EMBL" id="CAF9913703.1"/>
    </source>
</evidence>
<organism evidence="2 3">
    <name type="scientific">Heterodermia speciosa</name>
    <dbReference type="NCBI Taxonomy" id="116794"/>
    <lineage>
        <taxon>Eukaryota</taxon>
        <taxon>Fungi</taxon>
        <taxon>Dikarya</taxon>
        <taxon>Ascomycota</taxon>
        <taxon>Pezizomycotina</taxon>
        <taxon>Lecanoromycetes</taxon>
        <taxon>OSLEUM clade</taxon>
        <taxon>Lecanoromycetidae</taxon>
        <taxon>Caliciales</taxon>
        <taxon>Physciaceae</taxon>
        <taxon>Heterodermia</taxon>
    </lineage>
</organism>
<evidence type="ECO:0000259" key="1">
    <source>
        <dbReference type="Pfam" id="PF00561"/>
    </source>
</evidence>
<dbReference type="EMBL" id="CAJPDS010000013">
    <property type="protein sequence ID" value="CAF9913703.1"/>
    <property type="molecule type" value="Genomic_DNA"/>
</dbReference>
<evidence type="ECO:0000313" key="3">
    <source>
        <dbReference type="Proteomes" id="UP000664521"/>
    </source>
</evidence>
<dbReference type="InterPro" id="IPR029058">
    <property type="entry name" value="AB_hydrolase_fold"/>
</dbReference>
<dbReference type="PANTHER" id="PTHR43329">
    <property type="entry name" value="EPOXIDE HYDROLASE"/>
    <property type="match status" value="1"/>
</dbReference>
<accession>A0A8H3ICT8</accession>
<dbReference type="AlphaFoldDB" id="A0A8H3ICT8"/>
<comment type="caution">
    <text evidence="2">The sequence shown here is derived from an EMBL/GenBank/DDBJ whole genome shotgun (WGS) entry which is preliminary data.</text>
</comment>
<dbReference type="SUPFAM" id="SSF53474">
    <property type="entry name" value="alpha/beta-Hydrolases"/>
    <property type="match status" value="1"/>
</dbReference>
<dbReference type="Proteomes" id="UP000664521">
    <property type="component" value="Unassembled WGS sequence"/>
</dbReference>
<dbReference type="InterPro" id="IPR000073">
    <property type="entry name" value="AB_hydrolase_1"/>
</dbReference>
<proteinExistence type="predicted"/>